<dbReference type="RefSeq" id="WP_016167829.1">
    <property type="nucleotide sequence ID" value="NZ_JHZG01000018.1"/>
</dbReference>
<reference evidence="1 2" key="1">
    <citation type="submission" date="2013-03" db="EMBL/GenBank/DDBJ databases">
        <title>The Genome Sequence of Acinetobacter tandoii CIP 107469.</title>
        <authorList>
            <consortium name="The Broad Institute Genome Sequencing Platform"/>
            <consortium name="The Broad Institute Genome Sequencing Center for Infectious Disease"/>
            <person name="Cerqueira G."/>
            <person name="Feldgarden M."/>
            <person name="Courvalin P."/>
            <person name="Perichon B."/>
            <person name="Grillot-Courvalin C."/>
            <person name="Clermont D."/>
            <person name="Rocha E."/>
            <person name="Yoon E.-J."/>
            <person name="Nemec A."/>
            <person name="Walker B."/>
            <person name="Young S.K."/>
            <person name="Zeng Q."/>
            <person name="Gargeya S."/>
            <person name="Fitzgerald M."/>
            <person name="Haas B."/>
            <person name="Abouelleil A."/>
            <person name="Alvarado L."/>
            <person name="Arachchi H.M."/>
            <person name="Berlin A.M."/>
            <person name="Chapman S.B."/>
            <person name="Dewar J."/>
            <person name="Goldberg J."/>
            <person name="Griggs A."/>
            <person name="Gujja S."/>
            <person name="Hansen M."/>
            <person name="Howarth C."/>
            <person name="Imamovic A."/>
            <person name="Larimer J."/>
            <person name="McCowan C."/>
            <person name="Murphy C."/>
            <person name="Neiman D."/>
            <person name="Pearson M."/>
            <person name="Priest M."/>
            <person name="Roberts A."/>
            <person name="Saif S."/>
            <person name="Shea T."/>
            <person name="Sisk P."/>
            <person name="Sykes S."/>
            <person name="Wortman J."/>
            <person name="Nusbaum C."/>
            <person name="Birren B."/>
        </authorList>
    </citation>
    <scope>NUCLEOTIDE SEQUENCE [LARGE SCALE GENOMIC DNA]</scope>
    <source>
        <strain evidence="1 2">CIP 107469</strain>
    </source>
</reference>
<keyword evidence="2" id="KW-1185">Reference proteome</keyword>
<dbReference type="Proteomes" id="UP000016201">
    <property type="component" value="Unassembled WGS sequence"/>
</dbReference>
<protein>
    <submittedName>
        <fullName evidence="1">Uncharacterized protein</fullName>
    </submittedName>
</protein>
<evidence type="ECO:0000313" key="2">
    <source>
        <dbReference type="Proteomes" id="UP000016201"/>
    </source>
</evidence>
<dbReference type="EMBL" id="AQFM01000040">
    <property type="protein sequence ID" value="EOR05981.1"/>
    <property type="molecule type" value="Genomic_DNA"/>
</dbReference>
<dbReference type="PATRIC" id="fig|1120927.3.peg.2724"/>
<dbReference type="eggNOG" id="ENOG5031SH9">
    <property type="taxonomic scope" value="Bacteria"/>
</dbReference>
<accession>R9B0Q3</accession>
<dbReference type="AlphaFoldDB" id="R9B0Q3"/>
<name>R9B0Q3_9GAMM</name>
<proteinExistence type="predicted"/>
<organism evidence="1 2">
    <name type="scientific">Acinetobacter tandoii DSM 14970 = CIP 107469</name>
    <dbReference type="NCBI Taxonomy" id="1120927"/>
    <lineage>
        <taxon>Bacteria</taxon>
        <taxon>Pseudomonadati</taxon>
        <taxon>Pseudomonadota</taxon>
        <taxon>Gammaproteobacteria</taxon>
        <taxon>Moraxellales</taxon>
        <taxon>Moraxellaceae</taxon>
        <taxon>Acinetobacter</taxon>
    </lineage>
</organism>
<gene>
    <name evidence="1" type="ORF">I593_02799</name>
</gene>
<sequence>MNMKLHLIISLLLLGLVSSQAYPKSKLEFLNELHELFNTREYAINRFQTLGIFSEERQLNFKEELELANSVCDLANANEQIKKFYNDNFEQSQEFEKEKTTREQMNLEFEKDNQSYLDIAKQLKGTPYECGKQNYKNCCDSFNIK</sequence>
<comment type="caution">
    <text evidence="1">The sequence shown here is derived from an EMBL/GenBank/DDBJ whole genome shotgun (WGS) entry which is preliminary data.</text>
</comment>
<evidence type="ECO:0000313" key="1">
    <source>
        <dbReference type="EMBL" id="EOR05981.1"/>
    </source>
</evidence>